<sequence>MRIFFIVCLIAFISSFIIQTVFQKIVAGNMSTWGGNPGWQREIAFWNVGCAIVSIAALRLKTTKDSILIVLGFTVLFLLLGTNHAFALFVDSVNKFHWPPFIANAVGAFFGLKTLILFQLKKLK</sequence>
<dbReference type="EMBL" id="QPGB01000001">
    <property type="protein sequence ID" value="RCS59782.1"/>
    <property type="molecule type" value="Genomic_DNA"/>
</dbReference>
<evidence type="ECO:0000256" key="1">
    <source>
        <dbReference type="SAM" id="Phobius"/>
    </source>
</evidence>
<keyword evidence="1" id="KW-0472">Membrane</keyword>
<keyword evidence="3" id="KW-1185">Reference proteome</keyword>
<keyword evidence="1" id="KW-1133">Transmembrane helix</keyword>
<name>A0A368L8A4_9BURK</name>
<feature type="transmembrane region" description="Helical" evidence="1">
    <location>
        <begin position="101"/>
        <end position="120"/>
    </location>
</feature>
<dbReference type="Proteomes" id="UP000252357">
    <property type="component" value="Unassembled WGS sequence"/>
</dbReference>
<gene>
    <name evidence="2" type="ORF">DU000_03510</name>
</gene>
<evidence type="ECO:0000313" key="2">
    <source>
        <dbReference type="EMBL" id="RCS59782.1"/>
    </source>
</evidence>
<keyword evidence="1" id="KW-0812">Transmembrane</keyword>
<feature type="transmembrane region" description="Helical" evidence="1">
    <location>
        <begin position="67"/>
        <end position="89"/>
    </location>
</feature>
<accession>A0A368L8A4</accession>
<reference evidence="2 3" key="1">
    <citation type="journal article" date="2018" name="Int. J. Syst. Evol. Microbiol.">
        <title>Parvibium lacunae gen. nov., sp. nov., a new member of the family Alcaligenaceae isolated from a freshwater pond.</title>
        <authorList>
            <person name="Chen W.M."/>
            <person name="Xie P.B."/>
            <person name="Hsu M.Y."/>
            <person name="Sheu S.Y."/>
        </authorList>
    </citation>
    <scope>NUCLEOTIDE SEQUENCE [LARGE SCALE GENOMIC DNA]</scope>
    <source>
        <strain evidence="2 3">KMB9</strain>
    </source>
</reference>
<evidence type="ECO:0000313" key="3">
    <source>
        <dbReference type="Proteomes" id="UP000252357"/>
    </source>
</evidence>
<dbReference type="AlphaFoldDB" id="A0A368L8A4"/>
<organism evidence="2 3">
    <name type="scientific">Parvibium lacunae</name>
    <dbReference type="NCBI Taxonomy" id="1888893"/>
    <lineage>
        <taxon>Bacteria</taxon>
        <taxon>Pseudomonadati</taxon>
        <taxon>Pseudomonadota</taxon>
        <taxon>Betaproteobacteria</taxon>
        <taxon>Burkholderiales</taxon>
        <taxon>Alcaligenaceae</taxon>
        <taxon>Parvibium</taxon>
    </lineage>
</organism>
<feature type="transmembrane region" description="Helical" evidence="1">
    <location>
        <begin position="43"/>
        <end position="60"/>
    </location>
</feature>
<proteinExistence type="predicted"/>
<protein>
    <submittedName>
        <fullName evidence="2">Uncharacterized protein</fullName>
    </submittedName>
</protein>
<comment type="caution">
    <text evidence="2">The sequence shown here is derived from an EMBL/GenBank/DDBJ whole genome shotgun (WGS) entry which is preliminary data.</text>
</comment>